<evidence type="ECO:0000256" key="2">
    <source>
        <dbReference type="ARBA" id="ARBA00022676"/>
    </source>
</evidence>
<dbReference type="OrthoDB" id="9806824at2"/>
<keyword evidence="5 7" id="KW-1133">Transmembrane helix</keyword>
<feature type="transmembrane region" description="Helical" evidence="7">
    <location>
        <begin position="547"/>
        <end position="567"/>
    </location>
</feature>
<evidence type="ECO:0000256" key="1">
    <source>
        <dbReference type="ARBA" id="ARBA00004141"/>
    </source>
</evidence>
<feature type="domain" description="Glycosyltransferase 2-like" evidence="8">
    <location>
        <begin position="235"/>
        <end position="423"/>
    </location>
</feature>
<comment type="caution">
    <text evidence="9">The sequence shown here is derived from an EMBL/GenBank/DDBJ whole genome shotgun (WGS) entry which is preliminary data.</text>
</comment>
<evidence type="ECO:0000313" key="10">
    <source>
        <dbReference type="Proteomes" id="UP000317982"/>
    </source>
</evidence>
<feature type="transmembrane region" description="Helical" evidence="7">
    <location>
        <begin position="91"/>
        <end position="112"/>
    </location>
</feature>
<dbReference type="Proteomes" id="UP000317982">
    <property type="component" value="Unassembled WGS sequence"/>
</dbReference>
<feature type="transmembrane region" description="Helical" evidence="7">
    <location>
        <begin position="57"/>
        <end position="79"/>
    </location>
</feature>
<evidence type="ECO:0000313" key="9">
    <source>
        <dbReference type="EMBL" id="TQS45158.1"/>
    </source>
</evidence>
<feature type="transmembrane region" description="Helical" evidence="7">
    <location>
        <begin position="399"/>
        <end position="428"/>
    </location>
</feature>
<protein>
    <submittedName>
        <fullName evidence="9">Glycosyltransferase</fullName>
    </submittedName>
</protein>
<accession>A0A545AUZ0</accession>
<dbReference type="InParanoid" id="A0A545AUZ0"/>
<evidence type="ECO:0000256" key="5">
    <source>
        <dbReference type="ARBA" id="ARBA00022989"/>
    </source>
</evidence>
<dbReference type="InterPro" id="IPR050321">
    <property type="entry name" value="Glycosyltr_2/OpgH_subfam"/>
</dbReference>
<dbReference type="PANTHER" id="PTHR43867">
    <property type="entry name" value="CELLULOSE SYNTHASE CATALYTIC SUBUNIT A [UDP-FORMING]"/>
    <property type="match status" value="1"/>
</dbReference>
<dbReference type="Pfam" id="PF13632">
    <property type="entry name" value="Glyco_trans_2_3"/>
    <property type="match status" value="1"/>
</dbReference>
<evidence type="ECO:0000256" key="6">
    <source>
        <dbReference type="ARBA" id="ARBA00023136"/>
    </source>
</evidence>
<keyword evidence="6 7" id="KW-0472">Membrane</keyword>
<sequence length="592" mass="66551">MTAEDRARRVSTTGQFPQVSVYDYERFSQLTGDIQVAPAGDYKVQYKKLPGRRPIRTALLGLTTLGLEVAFFVWLIVLGAEPRPEEVVSDYLRYAATVLIVTTIVVEAFRLVSTFTLVVATINSRNPIPVWPAPDLRVAFLTTIVPGKEPIEMVEHTLKAATKIRHPGKYDVWLLDEGDDPEVREMCARNGINHFSRKGVGAWNTTAGPHKARTKHGNYNAWIIQHGAEYDVFVSVDPDHAPLPNYCERMLGYFRDPDVAFVVGPQVYGNCDNFVTKASESQQFMFHAIIQRAGNRYGAPMLVGTNNAIRISALMQIQGVQDSITEDFATGMLLHGTRNPDTGRKWKSVYTPDVLAVGEGPSSWSDFFTQQHRWSRGTHELLVQRNFPKLMAHLGPRRIFYYSMLLVYYPTTALMWLVGALNAAMFLAGSVKGVLVPFDLWLMLYVDGFILQTVLYFWNRRHNVSPHEPPGSTGLRGGLISLICGPVYGSSLVGTALRRRTGFVITPKGDAASADRLRTFRKHLQWAVFYLAILGAGIYYEHASSTMWWWGVFRLLLCLAPVVIWMFSRSRRKKPAQIPAPPVRVREMEPAA</sequence>
<dbReference type="PANTHER" id="PTHR43867:SF2">
    <property type="entry name" value="CELLULOSE SYNTHASE CATALYTIC SUBUNIT A [UDP-FORMING]"/>
    <property type="match status" value="1"/>
</dbReference>
<evidence type="ECO:0000259" key="8">
    <source>
        <dbReference type="Pfam" id="PF13632"/>
    </source>
</evidence>
<keyword evidence="2" id="KW-0328">Glycosyltransferase</keyword>
<name>A0A545AUZ0_9ACTN</name>
<gene>
    <name evidence="9" type="ORF">FL583_10520</name>
</gene>
<keyword evidence="10" id="KW-1185">Reference proteome</keyword>
<dbReference type="Gene3D" id="3.90.550.10">
    <property type="entry name" value="Spore Coat Polysaccharide Biosynthesis Protein SpsA, Chain A"/>
    <property type="match status" value="1"/>
</dbReference>
<dbReference type="GO" id="GO:0005886">
    <property type="term" value="C:plasma membrane"/>
    <property type="evidence" value="ECO:0007669"/>
    <property type="project" value="TreeGrafter"/>
</dbReference>
<keyword evidence="3 9" id="KW-0808">Transferase</keyword>
<evidence type="ECO:0000256" key="7">
    <source>
        <dbReference type="SAM" id="Phobius"/>
    </source>
</evidence>
<dbReference type="AlphaFoldDB" id="A0A545AUZ0"/>
<dbReference type="SUPFAM" id="SSF53448">
    <property type="entry name" value="Nucleotide-diphospho-sugar transferases"/>
    <property type="match status" value="1"/>
</dbReference>
<feature type="transmembrane region" description="Helical" evidence="7">
    <location>
        <begin position="440"/>
        <end position="458"/>
    </location>
</feature>
<proteinExistence type="predicted"/>
<organism evidence="9 10">
    <name type="scientific">Cryptosporangium phraense</name>
    <dbReference type="NCBI Taxonomy" id="2593070"/>
    <lineage>
        <taxon>Bacteria</taxon>
        <taxon>Bacillati</taxon>
        <taxon>Actinomycetota</taxon>
        <taxon>Actinomycetes</taxon>
        <taxon>Cryptosporangiales</taxon>
        <taxon>Cryptosporangiaceae</taxon>
        <taxon>Cryptosporangium</taxon>
    </lineage>
</organism>
<dbReference type="EMBL" id="VIRS01000006">
    <property type="protein sequence ID" value="TQS45158.1"/>
    <property type="molecule type" value="Genomic_DNA"/>
</dbReference>
<reference evidence="9 10" key="1">
    <citation type="submission" date="2019-07" db="EMBL/GenBank/DDBJ databases">
        <title>Cryptosporangium phraense sp. nov., isolated from plant litter.</title>
        <authorList>
            <person name="Suriyachadkun C."/>
        </authorList>
    </citation>
    <scope>NUCLEOTIDE SEQUENCE [LARGE SCALE GENOMIC DNA]</scope>
    <source>
        <strain evidence="9 10">A-T 5661</strain>
    </source>
</reference>
<keyword evidence="4 7" id="KW-0812">Transmembrane</keyword>
<dbReference type="InterPro" id="IPR029044">
    <property type="entry name" value="Nucleotide-diphossugar_trans"/>
</dbReference>
<dbReference type="GO" id="GO:0016758">
    <property type="term" value="F:hexosyltransferase activity"/>
    <property type="evidence" value="ECO:0007669"/>
    <property type="project" value="TreeGrafter"/>
</dbReference>
<feature type="transmembrane region" description="Helical" evidence="7">
    <location>
        <begin position="524"/>
        <end position="541"/>
    </location>
</feature>
<comment type="subcellular location">
    <subcellularLocation>
        <location evidence="1">Membrane</location>
        <topology evidence="1">Multi-pass membrane protein</topology>
    </subcellularLocation>
</comment>
<dbReference type="CDD" id="cd06421">
    <property type="entry name" value="CESA_CelA_like"/>
    <property type="match status" value="1"/>
</dbReference>
<evidence type="ECO:0000256" key="4">
    <source>
        <dbReference type="ARBA" id="ARBA00022692"/>
    </source>
</evidence>
<evidence type="ECO:0000256" key="3">
    <source>
        <dbReference type="ARBA" id="ARBA00022679"/>
    </source>
</evidence>
<dbReference type="InterPro" id="IPR001173">
    <property type="entry name" value="Glyco_trans_2-like"/>
</dbReference>